<comment type="caution">
    <text evidence="3">The sequence shown here is derived from an EMBL/GenBank/DDBJ whole genome shotgun (WGS) entry which is preliminary data.</text>
</comment>
<dbReference type="PANTHER" id="PTHR37488">
    <property type="entry name" value="DUF1275 DOMAIN-CONTAINING PROTEIN"/>
    <property type="match status" value="1"/>
</dbReference>
<keyword evidence="2" id="KW-0472">Membrane</keyword>
<evidence type="ECO:0000313" key="3">
    <source>
        <dbReference type="EMBL" id="KAK7059711.1"/>
    </source>
</evidence>
<reference evidence="3 4" key="1">
    <citation type="journal article" date="2024" name="J Genomics">
        <title>Draft genome sequencing and assembly of Favolaschia claudopus CIRM-BRFM 2984 isolated from oak limbs.</title>
        <authorList>
            <person name="Navarro D."/>
            <person name="Drula E."/>
            <person name="Chaduli D."/>
            <person name="Cazenave R."/>
            <person name="Ahrendt S."/>
            <person name="Wang J."/>
            <person name="Lipzen A."/>
            <person name="Daum C."/>
            <person name="Barry K."/>
            <person name="Grigoriev I.V."/>
            <person name="Favel A."/>
            <person name="Rosso M.N."/>
            <person name="Martin F."/>
        </authorList>
    </citation>
    <scope>NUCLEOTIDE SEQUENCE [LARGE SCALE GENOMIC DNA]</scope>
    <source>
        <strain evidence="3 4">CIRM-BRFM 2984</strain>
    </source>
</reference>
<keyword evidence="2" id="KW-0812">Transmembrane</keyword>
<feature type="compositionally biased region" description="Low complexity" evidence="1">
    <location>
        <begin position="15"/>
        <end position="25"/>
    </location>
</feature>
<feature type="transmembrane region" description="Helical" evidence="2">
    <location>
        <begin position="138"/>
        <end position="158"/>
    </location>
</feature>
<keyword evidence="2" id="KW-1133">Transmembrane helix</keyword>
<accession>A0AAW0E8N2</accession>
<keyword evidence="4" id="KW-1185">Reference proteome</keyword>
<dbReference type="EMBL" id="JAWWNJ010000003">
    <property type="protein sequence ID" value="KAK7059711.1"/>
    <property type="molecule type" value="Genomic_DNA"/>
</dbReference>
<feature type="transmembrane region" description="Helical" evidence="2">
    <location>
        <begin position="188"/>
        <end position="208"/>
    </location>
</feature>
<evidence type="ECO:0000256" key="1">
    <source>
        <dbReference type="SAM" id="MobiDB-lite"/>
    </source>
</evidence>
<dbReference type="InterPro" id="IPR010699">
    <property type="entry name" value="DUF1275"/>
</dbReference>
<organism evidence="3 4">
    <name type="scientific">Favolaschia claudopus</name>
    <dbReference type="NCBI Taxonomy" id="2862362"/>
    <lineage>
        <taxon>Eukaryota</taxon>
        <taxon>Fungi</taxon>
        <taxon>Dikarya</taxon>
        <taxon>Basidiomycota</taxon>
        <taxon>Agaricomycotina</taxon>
        <taxon>Agaricomycetes</taxon>
        <taxon>Agaricomycetidae</taxon>
        <taxon>Agaricales</taxon>
        <taxon>Marasmiineae</taxon>
        <taxon>Mycenaceae</taxon>
        <taxon>Favolaschia</taxon>
    </lineage>
</organism>
<dbReference type="Proteomes" id="UP001362999">
    <property type="component" value="Unassembled WGS sequence"/>
</dbReference>
<evidence type="ECO:0000313" key="4">
    <source>
        <dbReference type="Proteomes" id="UP001362999"/>
    </source>
</evidence>
<feature type="transmembrane region" description="Helical" evidence="2">
    <location>
        <begin position="270"/>
        <end position="290"/>
    </location>
</feature>
<dbReference type="Pfam" id="PF06912">
    <property type="entry name" value="DUF1275"/>
    <property type="match status" value="1"/>
</dbReference>
<proteinExistence type="predicted"/>
<feature type="transmembrane region" description="Helical" evidence="2">
    <location>
        <begin position="58"/>
        <end position="82"/>
    </location>
</feature>
<dbReference type="AlphaFoldDB" id="A0AAW0E8N2"/>
<name>A0AAW0E8N2_9AGAR</name>
<feature type="transmembrane region" description="Helical" evidence="2">
    <location>
        <begin position="247"/>
        <end position="264"/>
    </location>
</feature>
<protein>
    <submittedName>
        <fullName evidence="3">Aldedh domain-containing protein</fullName>
    </submittedName>
</protein>
<evidence type="ECO:0000256" key="2">
    <source>
        <dbReference type="SAM" id="Phobius"/>
    </source>
</evidence>
<gene>
    <name evidence="3" type="ORF">R3P38DRAFT_2837396</name>
</gene>
<dbReference type="PANTHER" id="PTHR37488:SF2">
    <property type="entry name" value="DUF1275 DOMAIN-CONTAINING PROTEIN"/>
    <property type="match status" value="1"/>
</dbReference>
<sequence>MVARHQNLVDDDALADSASSSSSSSTPLCPKQRYRKRARSWREFLSAQVDTEEVTGPMVAFCFMTGFIDAISFTAVIVWCGFQTGNFANLALASARNYHARKWSVTASDLHALSSLASFNVGAFLGRLGDRIGPQTRGWLVAGTLVQSVLTLVAGVCIQMSGQGGITDFVLDFGAGGHGGGGTRWTHWLAYAGLACMAGSLGLQGIMAKRLNTGFSTTVVLTSVWIDLMVDPKLFFFKKSKGRDQKVLALLALFFGAFLARLLLGEMGAPAVLTVGAAVRLGIAGAWFFVKGKEGEGEEDGYVPVLPDSQVEAGVPNGEVAAVLHDVRPPNYGSVTKSQGASEGRWW</sequence>
<feature type="region of interest" description="Disordered" evidence="1">
    <location>
        <begin position="1"/>
        <end position="31"/>
    </location>
</feature>